<accession>A0ABR2WA73</accession>
<evidence type="ECO:0000259" key="2">
    <source>
        <dbReference type="PROSITE" id="PS50086"/>
    </source>
</evidence>
<dbReference type="Proteomes" id="UP001479436">
    <property type="component" value="Unassembled WGS sequence"/>
</dbReference>
<comment type="caution">
    <text evidence="3">The sequence shown here is derived from an EMBL/GenBank/DDBJ whole genome shotgun (WGS) entry which is preliminary data.</text>
</comment>
<reference evidence="3 4" key="1">
    <citation type="submission" date="2023-04" db="EMBL/GenBank/DDBJ databases">
        <title>Genome of Basidiobolus ranarum AG-B5.</title>
        <authorList>
            <person name="Stajich J.E."/>
            <person name="Carter-House D."/>
            <person name="Gryganskyi A."/>
        </authorList>
    </citation>
    <scope>NUCLEOTIDE SEQUENCE [LARGE SCALE GENOMIC DNA]</scope>
    <source>
        <strain evidence="3 4">AG-B5</strain>
    </source>
</reference>
<feature type="region of interest" description="Disordered" evidence="1">
    <location>
        <begin position="85"/>
        <end position="107"/>
    </location>
</feature>
<dbReference type="PANTHER" id="PTHR22957:SF27">
    <property type="entry name" value="TBC1 DOMAIN FAMILY MEMBER 13"/>
    <property type="match status" value="1"/>
</dbReference>
<feature type="domain" description="Rab-GAP TBC" evidence="2">
    <location>
        <begin position="38"/>
        <end position="378"/>
    </location>
</feature>
<evidence type="ECO:0000313" key="4">
    <source>
        <dbReference type="Proteomes" id="UP001479436"/>
    </source>
</evidence>
<feature type="compositionally biased region" description="Pro residues" evidence="1">
    <location>
        <begin position="530"/>
        <end position="539"/>
    </location>
</feature>
<keyword evidence="4" id="KW-1185">Reference proteome</keyword>
<dbReference type="PANTHER" id="PTHR22957">
    <property type="entry name" value="TBC1 DOMAIN FAMILY MEMBER GTPASE-ACTIVATING PROTEIN"/>
    <property type="match status" value="1"/>
</dbReference>
<dbReference type="Pfam" id="PF00566">
    <property type="entry name" value="RabGAP-TBC"/>
    <property type="match status" value="1"/>
</dbReference>
<sequence length="638" mass="72500">MTNYKERLQIFLDITKVNAGSSIVDMEQLRKLCFQGIPDEQGIRPTCWKLLLGYLPPDKTQWSKILTENRICYYNFVKDLTVDPGEEEEESVAPTGSDHPLSNAPDSKWNTYFKDNATLEQIDKDVRRTLPDFAFFQQPVNPSSFSPLSPCYAEQLKSSPTKRKNPSLIEPIVGRRALFKRLQTINKNFGARSRNANKRPSKPIRKISMNIAVTPSPKEFLERMNSQDSSSDEEACDLHWEAIERLLFIYAKLNPGVGYVQGMNEILGPIYYTMANDSDEEARAHAEADSFFVFTLLMSNIRDHFVRSLDNSADSGINASMKRMNESLKEMDQELWQNLEDKNIIPTYYAFRWLTVMCTQEFSLPEVIRLWDSILADQDRSNGNGDGLGFLIDFCCAMVICIRSEILSASFVNSIKLLQNFPISEIHLVLQKAYELRKIQQIRLETQKMQEETLRRIQENPNLLEPYGFFPLSPTSSDSDLDFDEKLNKNGDYAVPKSRGYLTDESDDDDDLIIFNSLPRNIHESANPPTALPRTPPRSPTSSVRLSGLYQVVGGHTPKRDANGLEEVGLKGGVDREYISSDNTASENKGFQFLRSKVNLFTKSNTNNDTPVSTGSVASKLSQSGRRFAAFWKERRAN</sequence>
<feature type="region of interest" description="Disordered" evidence="1">
    <location>
        <begin position="520"/>
        <end position="543"/>
    </location>
</feature>
<dbReference type="InterPro" id="IPR000195">
    <property type="entry name" value="Rab-GAP-TBC_dom"/>
</dbReference>
<evidence type="ECO:0000256" key="1">
    <source>
        <dbReference type="SAM" id="MobiDB-lite"/>
    </source>
</evidence>
<organism evidence="3 4">
    <name type="scientific">Basidiobolus ranarum</name>
    <dbReference type="NCBI Taxonomy" id="34480"/>
    <lineage>
        <taxon>Eukaryota</taxon>
        <taxon>Fungi</taxon>
        <taxon>Fungi incertae sedis</taxon>
        <taxon>Zoopagomycota</taxon>
        <taxon>Entomophthoromycotina</taxon>
        <taxon>Basidiobolomycetes</taxon>
        <taxon>Basidiobolales</taxon>
        <taxon>Basidiobolaceae</taxon>
        <taxon>Basidiobolus</taxon>
    </lineage>
</organism>
<dbReference type="EMBL" id="JASJQH010006897">
    <property type="protein sequence ID" value="KAK9728464.1"/>
    <property type="molecule type" value="Genomic_DNA"/>
</dbReference>
<dbReference type="PROSITE" id="PS50086">
    <property type="entry name" value="TBC_RABGAP"/>
    <property type="match status" value="1"/>
</dbReference>
<dbReference type="SMART" id="SM00164">
    <property type="entry name" value="TBC"/>
    <property type="match status" value="1"/>
</dbReference>
<gene>
    <name evidence="3" type="ORF">K7432_001067</name>
</gene>
<dbReference type="Gene3D" id="1.10.8.270">
    <property type="entry name" value="putative rabgap domain of human tbc1 domain family member 14 like domains"/>
    <property type="match status" value="1"/>
</dbReference>
<dbReference type="InterPro" id="IPR035969">
    <property type="entry name" value="Rab-GAP_TBC_sf"/>
</dbReference>
<dbReference type="SUPFAM" id="SSF47923">
    <property type="entry name" value="Ypt/Rab-GAP domain of gyp1p"/>
    <property type="match status" value="2"/>
</dbReference>
<proteinExistence type="predicted"/>
<dbReference type="Gene3D" id="1.10.10.750">
    <property type="entry name" value="Ypt/Rab-GAP domain of gyp1p, domain 1"/>
    <property type="match status" value="1"/>
</dbReference>
<dbReference type="Gene3D" id="1.10.472.80">
    <property type="entry name" value="Ypt/Rab-GAP domain of gyp1p, domain 3"/>
    <property type="match status" value="1"/>
</dbReference>
<protein>
    <recommendedName>
        <fullName evidence="2">Rab-GAP TBC domain-containing protein</fullName>
    </recommendedName>
</protein>
<evidence type="ECO:0000313" key="3">
    <source>
        <dbReference type="EMBL" id="KAK9728464.1"/>
    </source>
</evidence>
<name>A0ABR2WA73_9FUNG</name>